<dbReference type="GO" id="GO:0006520">
    <property type="term" value="P:amino acid metabolic process"/>
    <property type="evidence" value="ECO:0007669"/>
    <property type="project" value="InterPro"/>
</dbReference>
<dbReference type="EC" id="4.1.2.5" evidence="5"/>
<reference evidence="5 6" key="1">
    <citation type="submission" date="2020-08" db="EMBL/GenBank/DDBJ databases">
        <title>The Agave Microbiome: Exploring the role of microbial communities in plant adaptations to desert environments.</title>
        <authorList>
            <person name="Partida-Martinez L.P."/>
        </authorList>
    </citation>
    <scope>NUCLEOTIDE SEQUENCE [LARGE SCALE GENOMIC DNA]</scope>
    <source>
        <strain evidence="5 6">AT2.18</strain>
    </source>
</reference>
<dbReference type="AlphaFoldDB" id="A0A839QB09"/>
<dbReference type="InterPro" id="IPR015422">
    <property type="entry name" value="PyrdxlP-dep_Trfase_small"/>
</dbReference>
<dbReference type="PANTHER" id="PTHR48097:SF5">
    <property type="entry name" value="LOW SPECIFICITY L-THREONINE ALDOLASE"/>
    <property type="match status" value="1"/>
</dbReference>
<dbReference type="GO" id="GO:0004793">
    <property type="term" value="F:threonine aldolase activity"/>
    <property type="evidence" value="ECO:0007669"/>
    <property type="project" value="UniProtKB-EC"/>
</dbReference>
<keyword evidence="5" id="KW-0456">Lyase</keyword>
<comment type="similarity">
    <text evidence="2">Belongs to the threonine aldolase family.</text>
</comment>
<dbReference type="InterPro" id="IPR015424">
    <property type="entry name" value="PyrdxlP-dep_Trfase"/>
</dbReference>
<evidence type="ECO:0000256" key="3">
    <source>
        <dbReference type="ARBA" id="ARBA00022898"/>
    </source>
</evidence>
<dbReference type="InterPro" id="IPR015421">
    <property type="entry name" value="PyrdxlP-dep_Trfase_major"/>
</dbReference>
<comment type="caution">
    <text evidence="5">The sequence shown here is derived from an EMBL/GenBank/DDBJ whole genome shotgun (WGS) entry which is preliminary data.</text>
</comment>
<gene>
    <name evidence="5" type="ORF">FHR72_001194</name>
</gene>
<dbReference type="Proteomes" id="UP000550501">
    <property type="component" value="Unassembled WGS sequence"/>
</dbReference>
<dbReference type="Pfam" id="PF01212">
    <property type="entry name" value="Beta_elim_lyase"/>
    <property type="match status" value="1"/>
</dbReference>
<evidence type="ECO:0000256" key="1">
    <source>
        <dbReference type="ARBA" id="ARBA00001933"/>
    </source>
</evidence>
<accession>A0A839QB09</accession>
<feature type="domain" description="Aromatic amino acid beta-eliminating lyase/threonine aldolase" evidence="4">
    <location>
        <begin position="7"/>
        <end position="303"/>
    </location>
</feature>
<sequence length="352" mass="37691">MPASAAFASDNAAPAHPKVLEALLRVNDGPAASYGDDPVTAQAADAVRAAFDSPEAEVLFAFTGTAANTISLAAAARPWHEIYCSDVAHVLVDEAGGPVRMSGAQLTRPPSVDGLIDPDELERRVRGRLWTGSSRERSSAVHHSQPRIVSVTQSTESGRVWTAQALAEFVDRAHSLGLLVHVDGARIANAIAALDVSPSAAIADADIVSVGGTKNGLLFGDAILVRRPEHFDGIHWIQKQIGHLASKHRFIAAQFTALFDEDLWLQNARHANAMARRLTAGLESQGFQLASPAESNEVFVTLDTKVHRHLSRSYLVHQPDHGVPVVRFVTSWATTEDDVDAALSALRARPTT</sequence>
<dbReference type="PANTHER" id="PTHR48097">
    <property type="entry name" value="L-THREONINE ALDOLASE-RELATED"/>
    <property type="match status" value="1"/>
</dbReference>
<protein>
    <submittedName>
        <fullName evidence="5">Threonine aldolase</fullName>
        <ecNumber evidence="5">4.1.2.5</ecNumber>
    </submittedName>
</protein>
<dbReference type="Gene3D" id="3.40.640.10">
    <property type="entry name" value="Type I PLP-dependent aspartate aminotransferase-like (Major domain)"/>
    <property type="match status" value="1"/>
</dbReference>
<dbReference type="InterPro" id="IPR001597">
    <property type="entry name" value="ArAA_b-elim_lyase/Thr_aldolase"/>
</dbReference>
<dbReference type="SUPFAM" id="SSF53383">
    <property type="entry name" value="PLP-dependent transferases"/>
    <property type="match status" value="1"/>
</dbReference>
<evidence type="ECO:0000313" key="6">
    <source>
        <dbReference type="Proteomes" id="UP000550501"/>
    </source>
</evidence>
<keyword evidence="6" id="KW-1185">Reference proteome</keyword>
<comment type="cofactor">
    <cofactor evidence="1">
        <name>pyridoxal 5'-phosphate</name>
        <dbReference type="ChEBI" id="CHEBI:597326"/>
    </cofactor>
</comment>
<proteinExistence type="inferred from homology"/>
<dbReference type="EMBL" id="JACHVU010000002">
    <property type="protein sequence ID" value="MBB2989731.1"/>
    <property type="molecule type" value="Genomic_DNA"/>
</dbReference>
<name>A0A839QB09_MYCIR</name>
<keyword evidence="3" id="KW-0663">Pyridoxal phosphate</keyword>
<evidence type="ECO:0000259" key="4">
    <source>
        <dbReference type="Pfam" id="PF01212"/>
    </source>
</evidence>
<dbReference type="Gene3D" id="3.90.1150.10">
    <property type="entry name" value="Aspartate Aminotransferase, domain 1"/>
    <property type="match status" value="1"/>
</dbReference>
<organism evidence="5 6">
    <name type="scientific">Mycolicibacterium iranicum</name>
    <name type="common">Mycobacterium iranicum</name>
    <dbReference type="NCBI Taxonomy" id="912594"/>
    <lineage>
        <taxon>Bacteria</taxon>
        <taxon>Bacillati</taxon>
        <taxon>Actinomycetota</taxon>
        <taxon>Actinomycetes</taxon>
        <taxon>Mycobacteriales</taxon>
        <taxon>Mycobacteriaceae</taxon>
        <taxon>Mycolicibacterium</taxon>
    </lineage>
</organism>
<evidence type="ECO:0000313" key="5">
    <source>
        <dbReference type="EMBL" id="MBB2989731.1"/>
    </source>
</evidence>
<evidence type="ECO:0000256" key="2">
    <source>
        <dbReference type="ARBA" id="ARBA00006966"/>
    </source>
</evidence>